<dbReference type="AlphaFoldDB" id="A0A366CUG0"/>
<dbReference type="Proteomes" id="UP000252586">
    <property type="component" value="Unassembled WGS sequence"/>
</dbReference>
<organism evidence="2 3">
    <name type="scientific">Nocardia puris</name>
    <dbReference type="NCBI Taxonomy" id="208602"/>
    <lineage>
        <taxon>Bacteria</taxon>
        <taxon>Bacillati</taxon>
        <taxon>Actinomycetota</taxon>
        <taxon>Actinomycetes</taxon>
        <taxon>Mycobacteriales</taxon>
        <taxon>Nocardiaceae</taxon>
        <taxon>Nocardia</taxon>
    </lineage>
</organism>
<keyword evidence="3" id="KW-1185">Reference proteome</keyword>
<dbReference type="STRING" id="1210090.GCA_001613185_06641"/>
<comment type="caution">
    <text evidence="2">The sequence shown here is derived from an EMBL/GenBank/DDBJ whole genome shotgun (WGS) entry which is preliminary data.</text>
</comment>
<protein>
    <submittedName>
        <fullName evidence="2">Uncharacterized protein</fullName>
    </submittedName>
</protein>
<accession>A0A366CUG0</accession>
<proteinExistence type="predicted"/>
<dbReference type="EMBL" id="QNRE01000029">
    <property type="protein sequence ID" value="RBO79953.1"/>
    <property type="molecule type" value="Genomic_DNA"/>
</dbReference>
<feature type="region of interest" description="Disordered" evidence="1">
    <location>
        <begin position="66"/>
        <end position="87"/>
    </location>
</feature>
<gene>
    <name evidence="2" type="ORF">DFR74_12929</name>
</gene>
<evidence type="ECO:0000313" key="2">
    <source>
        <dbReference type="EMBL" id="RBO79953.1"/>
    </source>
</evidence>
<feature type="compositionally biased region" description="Basic and acidic residues" evidence="1">
    <location>
        <begin position="71"/>
        <end position="81"/>
    </location>
</feature>
<reference evidence="2 3" key="1">
    <citation type="submission" date="2018-06" db="EMBL/GenBank/DDBJ databases">
        <title>Genomic Encyclopedia of Type Strains, Phase IV (KMG-IV): sequencing the most valuable type-strain genomes for metagenomic binning, comparative biology and taxonomic classification.</title>
        <authorList>
            <person name="Goeker M."/>
        </authorList>
    </citation>
    <scope>NUCLEOTIDE SEQUENCE [LARGE SCALE GENOMIC DNA]</scope>
    <source>
        <strain evidence="2 3">DSM 44599</strain>
    </source>
</reference>
<evidence type="ECO:0000256" key="1">
    <source>
        <dbReference type="SAM" id="MobiDB-lite"/>
    </source>
</evidence>
<evidence type="ECO:0000313" key="3">
    <source>
        <dbReference type="Proteomes" id="UP000252586"/>
    </source>
</evidence>
<name>A0A366CUG0_9NOCA</name>
<sequence length="87" mass="9677">MPTYALVRVEHDADPVGCSPHGLDYRLMPAEVDTTSFRWILADGAWAAGGRHALLTRTVRERVPGAPIRIPIHDHTPDTGRRWTPTP</sequence>